<sequence>SERGHIGEASERLHRLLREHQKAMLEELEADTARTLTDIEQKIQRYSLQLHKVQEGSQILQKRLAETDRHNFLAGIASLSERPKGKIHETSLAYEDFPTLKYMGPQQYTIWKSLFQVIQPVAATLPLDPATAHQRLSQASIETVAYADLKKKLREHFEPKLSTIAWHRAFKQCEQRSGESAAEFVAALLQASCQCEFPDLEYHLKDSLICSLCNSELQQHLFTMKKLTFQDALKEVMANEAARGAMKTLQPPKTHTCSPAIHQPKIDTELDKLVQQGVIQHMDCSQWETPIVTPVKPNRAVHICADYKCTINKALQRHAYPVPVVSHIVALLQGG</sequence>
<evidence type="ECO:0000313" key="1">
    <source>
        <dbReference type="Proteomes" id="UP000504617"/>
    </source>
</evidence>
<dbReference type="InterPro" id="IPR050951">
    <property type="entry name" value="Retrovirus_Pol_polyprotein"/>
</dbReference>
<dbReference type="Gene3D" id="3.30.70.270">
    <property type="match status" value="1"/>
</dbReference>
<dbReference type="PANTHER" id="PTHR37984:SF12">
    <property type="entry name" value="RIBONUCLEASE H"/>
    <property type="match status" value="1"/>
</dbReference>
<evidence type="ECO:0000313" key="2">
    <source>
        <dbReference type="RefSeq" id="XP_013929446.1"/>
    </source>
</evidence>
<feature type="non-terminal residue" evidence="2">
    <location>
        <position position="1"/>
    </location>
</feature>
<dbReference type="PANTHER" id="PTHR37984">
    <property type="entry name" value="PROTEIN CBG26694"/>
    <property type="match status" value="1"/>
</dbReference>
<dbReference type="OrthoDB" id="6270329at2759"/>
<organism evidence="1 2">
    <name type="scientific">Thamnophis sirtalis</name>
    <dbReference type="NCBI Taxonomy" id="35019"/>
    <lineage>
        <taxon>Eukaryota</taxon>
        <taxon>Metazoa</taxon>
        <taxon>Chordata</taxon>
        <taxon>Craniata</taxon>
        <taxon>Vertebrata</taxon>
        <taxon>Euteleostomi</taxon>
        <taxon>Lepidosauria</taxon>
        <taxon>Squamata</taxon>
        <taxon>Bifurcata</taxon>
        <taxon>Unidentata</taxon>
        <taxon>Episquamata</taxon>
        <taxon>Toxicofera</taxon>
        <taxon>Serpentes</taxon>
        <taxon>Colubroidea</taxon>
        <taxon>Colubridae</taxon>
        <taxon>Natricinae</taxon>
        <taxon>Thamnophis</taxon>
    </lineage>
</organism>
<proteinExistence type="predicted"/>
<dbReference type="SUPFAM" id="SSF56672">
    <property type="entry name" value="DNA/RNA polymerases"/>
    <property type="match status" value="1"/>
</dbReference>
<keyword evidence="1" id="KW-1185">Reference proteome</keyword>
<dbReference type="InterPro" id="IPR043128">
    <property type="entry name" value="Rev_trsase/Diguanyl_cyclase"/>
</dbReference>
<gene>
    <name evidence="2" type="primary">LOC106555192</name>
</gene>
<dbReference type="InterPro" id="IPR043502">
    <property type="entry name" value="DNA/RNA_pol_sf"/>
</dbReference>
<protein>
    <submittedName>
        <fullName evidence="2">Uncharacterized protein LOC106555192</fullName>
    </submittedName>
</protein>
<name>A0A6I9YZZ9_9SAUR</name>
<dbReference type="GeneID" id="106555192"/>
<accession>A0A6I9YZZ9</accession>
<dbReference type="Gene3D" id="3.10.10.10">
    <property type="entry name" value="HIV Type 1 Reverse Transcriptase, subunit A, domain 1"/>
    <property type="match status" value="1"/>
</dbReference>
<reference evidence="2" key="1">
    <citation type="submission" date="2025-08" db="UniProtKB">
        <authorList>
            <consortium name="RefSeq"/>
        </authorList>
    </citation>
    <scope>IDENTIFICATION</scope>
    <source>
        <tissue evidence="2">Skeletal muscle</tissue>
    </source>
</reference>
<dbReference type="KEGG" id="tsr:106555192"/>
<dbReference type="RefSeq" id="XP_013929446.1">
    <property type="nucleotide sequence ID" value="XM_014073971.1"/>
</dbReference>
<dbReference type="Proteomes" id="UP000504617">
    <property type="component" value="Unplaced"/>
</dbReference>
<dbReference type="AlphaFoldDB" id="A0A6I9YZZ9"/>